<dbReference type="KEGG" id="tvd:SG34_021380"/>
<name>A0AAF0C807_9GAMM</name>
<dbReference type="RefSeq" id="WP_044839985.1">
    <property type="nucleotide sequence ID" value="NZ_CP059733.1"/>
</dbReference>
<dbReference type="Proteomes" id="UP000032352">
    <property type="component" value="Chromosome"/>
</dbReference>
<gene>
    <name evidence="1" type="ORF">SG34_021380</name>
</gene>
<sequence length="87" mass="9603">MAHDEKLIELVANEIFAVFTEAVKASNSGWETILNFQAAIGEVEERYGEELLAKAMDFESSISNLGVNTVIRMISEGVEITPQTKLN</sequence>
<protein>
    <submittedName>
        <fullName evidence="1">Uncharacterized protein</fullName>
    </submittedName>
</protein>
<organism evidence="1 2">
    <name type="scientific">Thalassomonas viridans</name>
    <dbReference type="NCBI Taxonomy" id="137584"/>
    <lineage>
        <taxon>Bacteria</taxon>
        <taxon>Pseudomonadati</taxon>
        <taxon>Pseudomonadota</taxon>
        <taxon>Gammaproteobacteria</taxon>
        <taxon>Alteromonadales</taxon>
        <taxon>Colwelliaceae</taxon>
        <taxon>Thalassomonas</taxon>
    </lineage>
</organism>
<evidence type="ECO:0000313" key="2">
    <source>
        <dbReference type="Proteomes" id="UP000032352"/>
    </source>
</evidence>
<proteinExistence type="predicted"/>
<reference evidence="1 2" key="2">
    <citation type="journal article" date="2022" name="Mar. Drugs">
        <title>Bioassay-Guided Fractionation Leads to the Detection of Cholic Acid Generated by the Rare Thalassomonas sp.</title>
        <authorList>
            <person name="Pheiffer F."/>
            <person name="Schneider Y.K."/>
            <person name="Hansen E.H."/>
            <person name="Andersen J.H."/>
            <person name="Isaksson J."/>
            <person name="Busche T."/>
            <person name="R C."/>
            <person name="Kalinowski J."/>
            <person name="Zyl L.V."/>
            <person name="Trindade M."/>
        </authorList>
    </citation>
    <scope>NUCLEOTIDE SEQUENCE [LARGE SCALE GENOMIC DNA]</scope>
    <source>
        <strain evidence="1 2">XOM25</strain>
    </source>
</reference>
<keyword evidence="2" id="KW-1185">Reference proteome</keyword>
<accession>A0AAF0C807</accession>
<reference evidence="1 2" key="1">
    <citation type="journal article" date="2015" name="Genome Announc.">
        <title>Draft Genome Sequences of Marine Isolates of Thalassomonas viridans and Thalassomonas actiniarum.</title>
        <authorList>
            <person name="Olonade I."/>
            <person name="van Zyl L.J."/>
            <person name="Trindade M."/>
        </authorList>
    </citation>
    <scope>NUCLEOTIDE SEQUENCE [LARGE SCALE GENOMIC DNA]</scope>
    <source>
        <strain evidence="1 2">XOM25</strain>
    </source>
</reference>
<dbReference type="EMBL" id="CP059733">
    <property type="protein sequence ID" value="WDE03901.1"/>
    <property type="molecule type" value="Genomic_DNA"/>
</dbReference>
<evidence type="ECO:0000313" key="1">
    <source>
        <dbReference type="EMBL" id="WDE03901.1"/>
    </source>
</evidence>
<dbReference type="AlphaFoldDB" id="A0AAF0C807"/>